<name>A0ABP8LK26_9BACT</name>
<keyword evidence="3" id="KW-1185">Reference proteome</keyword>
<gene>
    <name evidence="2" type="ORF">GCM10023091_01660</name>
</gene>
<accession>A0ABP8LK26</accession>
<evidence type="ECO:0000313" key="3">
    <source>
        <dbReference type="Proteomes" id="UP001501508"/>
    </source>
</evidence>
<proteinExistence type="predicted"/>
<sequence>MERMASIEWVSKDQPSTGSGAVRHPPSGTRRPDGACRQAPELVEGYLPEAACRQAGEPVEPL</sequence>
<comment type="caution">
    <text evidence="2">The sequence shown here is derived from an EMBL/GenBank/DDBJ whole genome shotgun (WGS) entry which is preliminary data.</text>
</comment>
<organism evidence="2 3">
    <name type="scientific">Ravibacter arvi</name>
    <dbReference type="NCBI Taxonomy" id="2051041"/>
    <lineage>
        <taxon>Bacteria</taxon>
        <taxon>Pseudomonadati</taxon>
        <taxon>Bacteroidota</taxon>
        <taxon>Cytophagia</taxon>
        <taxon>Cytophagales</taxon>
        <taxon>Spirosomataceae</taxon>
        <taxon>Ravibacter</taxon>
    </lineage>
</organism>
<feature type="region of interest" description="Disordered" evidence="1">
    <location>
        <begin position="1"/>
        <end position="36"/>
    </location>
</feature>
<dbReference type="RefSeq" id="WP_345026090.1">
    <property type="nucleotide sequence ID" value="NZ_BAABEY010000001.1"/>
</dbReference>
<protein>
    <submittedName>
        <fullName evidence="2">Uncharacterized protein</fullName>
    </submittedName>
</protein>
<evidence type="ECO:0000256" key="1">
    <source>
        <dbReference type="SAM" id="MobiDB-lite"/>
    </source>
</evidence>
<dbReference type="EMBL" id="BAABEY010000001">
    <property type="protein sequence ID" value="GAA4431260.1"/>
    <property type="molecule type" value="Genomic_DNA"/>
</dbReference>
<evidence type="ECO:0000313" key="2">
    <source>
        <dbReference type="EMBL" id="GAA4431260.1"/>
    </source>
</evidence>
<dbReference type="Proteomes" id="UP001501508">
    <property type="component" value="Unassembled WGS sequence"/>
</dbReference>
<reference evidence="3" key="1">
    <citation type="journal article" date="2019" name="Int. J. Syst. Evol. Microbiol.">
        <title>The Global Catalogue of Microorganisms (GCM) 10K type strain sequencing project: providing services to taxonomists for standard genome sequencing and annotation.</title>
        <authorList>
            <consortium name="The Broad Institute Genomics Platform"/>
            <consortium name="The Broad Institute Genome Sequencing Center for Infectious Disease"/>
            <person name="Wu L."/>
            <person name="Ma J."/>
        </authorList>
    </citation>
    <scope>NUCLEOTIDE SEQUENCE [LARGE SCALE GENOMIC DNA]</scope>
    <source>
        <strain evidence="3">JCM 31920</strain>
    </source>
</reference>